<evidence type="ECO:0000256" key="3">
    <source>
        <dbReference type="ARBA" id="ARBA00022452"/>
    </source>
</evidence>
<comment type="subcellular location">
    <subcellularLocation>
        <location evidence="1 11">Cell outer membrane</location>
        <topology evidence="1 11">Multi-pass membrane protein</topology>
    </subcellularLocation>
</comment>
<dbReference type="InterPro" id="IPR036942">
    <property type="entry name" value="Beta-barrel_TonB_sf"/>
</dbReference>
<proteinExistence type="inferred from homology"/>
<feature type="chain" id="PRO_5047453381" evidence="13">
    <location>
        <begin position="21"/>
        <end position="681"/>
    </location>
</feature>
<dbReference type="SUPFAM" id="SSF56935">
    <property type="entry name" value="Porins"/>
    <property type="match status" value="1"/>
</dbReference>
<dbReference type="InterPro" id="IPR012910">
    <property type="entry name" value="Plug_dom"/>
</dbReference>
<name>A0ABT8SN28_9CAUL</name>
<evidence type="ECO:0000256" key="8">
    <source>
        <dbReference type="ARBA" id="ARBA00023077"/>
    </source>
</evidence>
<evidence type="ECO:0000256" key="4">
    <source>
        <dbReference type="ARBA" id="ARBA00022496"/>
    </source>
</evidence>
<dbReference type="Gene3D" id="2.170.130.10">
    <property type="entry name" value="TonB-dependent receptor, plug domain"/>
    <property type="match status" value="1"/>
</dbReference>
<dbReference type="Pfam" id="PF00593">
    <property type="entry name" value="TonB_dep_Rec_b-barrel"/>
    <property type="match status" value="1"/>
</dbReference>
<keyword evidence="7" id="KW-0406">Ion transport</keyword>
<dbReference type="Pfam" id="PF07715">
    <property type="entry name" value="Plug"/>
    <property type="match status" value="1"/>
</dbReference>
<keyword evidence="17" id="KW-1185">Reference proteome</keyword>
<evidence type="ECO:0000256" key="12">
    <source>
        <dbReference type="RuleBase" id="RU003357"/>
    </source>
</evidence>
<feature type="domain" description="TonB-dependent receptor-like beta-barrel" evidence="14">
    <location>
        <begin position="264"/>
        <end position="642"/>
    </location>
</feature>
<dbReference type="EMBL" id="JAUKTR010000003">
    <property type="protein sequence ID" value="MDO1559535.1"/>
    <property type="molecule type" value="Genomic_DNA"/>
</dbReference>
<dbReference type="InterPro" id="IPR039426">
    <property type="entry name" value="TonB-dep_rcpt-like"/>
</dbReference>
<evidence type="ECO:0000259" key="14">
    <source>
        <dbReference type="Pfam" id="PF00593"/>
    </source>
</evidence>
<keyword evidence="10 11" id="KW-0998">Cell outer membrane</keyword>
<keyword evidence="2 11" id="KW-0813">Transport</keyword>
<dbReference type="PANTHER" id="PTHR32552:SF81">
    <property type="entry name" value="TONB-DEPENDENT OUTER MEMBRANE RECEPTOR"/>
    <property type="match status" value="1"/>
</dbReference>
<dbReference type="Gene3D" id="2.40.170.20">
    <property type="entry name" value="TonB-dependent receptor, beta-barrel domain"/>
    <property type="match status" value="1"/>
</dbReference>
<dbReference type="RefSeq" id="WP_302109964.1">
    <property type="nucleotide sequence ID" value="NZ_JAUKTR010000003.1"/>
</dbReference>
<accession>A0ABT8SN28</accession>
<feature type="domain" description="TonB-dependent receptor plug" evidence="15">
    <location>
        <begin position="54"/>
        <end position="163"/>
    </location>
</feature>
<dbReference type="Proteomes" id="UP001169063">
    <property type="component" value="Unassembled WGS sequence"/>
</dbReference>
<evidence type="ECO:0000256" key="10">
    <source>
        <dbReference type="ARBA" id="ARBA00023237"/>
    </source>
</evidence>
<evidence type="ECO:0000256" key="6">
    <source>
        <dbReference type="ARBA" id="ARBA00023004"/>
    </source>
</evidence>
<gene>
    <name evidence="16" type="ORF">Q0812_08855</name>
</gene>
<keyword evidence="8 12" id="KW-0798">TonB box</keyword>
<sequence>MFLTTVSALALATAAPALLAAEADGAPTVVEEVVVTAQSLPGDPLAARRARAEAQKTPGAVAVVARETYEDHLATHLGEALHAVPGVYAQRRWGEDVRLSIRGSGVGNASHNRGVILVQDGIPFNQADGFGDFQEIDLLSARYIEVYKGGNALRFGGATMGGAIELNTPTGRNAPDRNQLRLEGGSFETRRVHGEAARRRGDWDAWTGITLLSADGWRDHSAQSSQRLSISAGHELGGAGEIRLVLSVADISNDIPGALTLDQALMDPTQAAPGVVARDYRRDMTSVRGALELSFQWADDWRFEGGLYAASKSLDHPISIVIDQASLNLGAFGRAAWEGRIGGRNADLLVGAWLRSGGLDQQTFVNAAGARGPRLGDGRQEALALDVFAEGRLFVTDRLAIVGGATAGRATRDYADRLNPLRSDDAEFAWIAPRLGLLWEAEGGQQVFANVTRSVEPPNFSALVQTPVPAFVPVRMQEAWTYELGARGRAGRLAWDWAAYHMTVENELLTFVPGPDIPAATFNAGPTLHSGVEAGLNMTLGEGDFGKLELNQTYAWSNFRFDGDGRYGSNQLPVVPEHHYHAELRFSRAGVFSVAPSLEWAPGDTWADYANTMKSPGYLVWSLNGSLEIGGHVTVFLDARNLTNQVYVSNANAITDARVASNAVFWPGEGRSAFVGLRARF</sequence>
<protein>
    <submittedName>
        <fullName evidence="16">TonB-dependent receptor</fullName>
    </submittedName>
</protein>
<evidence type="ECO:0000256" key="13">
    <source>
        <dbReference type="SAM" id="SignalP"/>
    </source>
</evidence>
<evidence type="ECO:0000256" key="7">
    <source>
        <dbReference type="ARBA" id="ARBA00023065"/>
    </source>
</evidence>
<comment type="similarity">
    <text evidence="11 12">Belongs to the TonB-dependent receptor family.</text>
</comment>
<evidence type="ECO:0000313" key="16">
    <source>
        <dbReference type="EMBL" id="MDO1559535.1"/>
    </source>
</evidence>
<evidence type="ECO:0000256" key="9">
    <source>
        <dbReference type="ARBA" id="ARBA00023136"/>
    </source>
</evidence>
<keyword evidence="6" id="KW-0408">Iron</keyword>
<dbReference type="InterPro" id="IPR000531">
    <property type="entry name" value="Beta-barrel_TonB"/>
</dbReference>
<reference evidence="16" key="1">
    <citation type="submission" date="2023-07" db="EMBL/GenBank/DDBJ databases">
        <title>Brevundimonas soil sp. nov., isolated from the soil of chemical plant.</title>
        <authorList>
            <person name="Wu N."/>
        </authorList>
    </citation>
    <scope>NUCLEOTIDE SEQUENCE</scope>
    <source>
        <strain evidence="16">XZ-24</strain>
    </source>
</reference>
<keyword evidence="16" id="KW-0675">Receptor</keyword>
<dbReference type="PROSITE" id="PS52016">
    <property type="entry name" value="TONB_DEPENDENT_REC_3"/>
    <property type="match status" value="1"/>
</dbReference>
<keyword evidence="9 11" id="KW-0472">Membrane</keyword>
<evidence type="ECO:0000256" key="11">
    <source>
        <dbReference type="PROSITE-ProRule" id="PRU01360"/>
    </source>
</evidence>
<feature type="signal peptide" evidence="13">
    <location>
        <begin position="1"/>
        <end position="20"/>
    </location>
</feature>
<keyword evidence="3 11" id="KW-1134">Transmembrane beta strand</keyword>
<evidence type="ECO:0000313" key="17">
    <source>
        <dbReference type="Proteomes" id="UP001169063"/>
    </source>
</evidence>
<organism evidence="16 17">
    <name type="scientific">Peiella sedimenti</name>
    <dbReference type="NCBI Taxonomy" id="3061083"/>
    <lineage>
        <taxon>Bacteria</taxon>
        <taxon>Pseudomonadati</taxon>
        <taxon>Pseudomonadota</taxon>
        <taxon>Alphaproteobacteria</taxon>
        <taxon>Caulobacterales</taxon>
        <taxon>Caulobacteraceae</taxon>
        <taxon>Peiella</taxon>
    </lineage>
</organism>
<evidence type="ECO:0000256" key="2">
    <source>
        <dbReference type="ARBA" id="ARBA00022448"/>
    </source>
</evidence>
<dbReference type="PANTHER" id="PTHR32552">
    <property type="entry name" value="FERRICHROME IRON RECEPTOR-RELATED"/>
    <property type="match status" value="1"/>
</dbReference>
<dbReference type="InterPro" id="IPR037066">
    <property type="entry name" value="Plug_dom_sf"/>
</dbReference>
<evidence type="ECO:0000256" key="5">
    <source>
        <dbReference type="ARBA" id="ARBA00022692"/>
    </source>
</evidence>
<keyword evidence="4" id="KW-0410">Iron transport</keyword>
<keyword evidence="5 11" id="KW-0812">Transmembrane</keyword>
<evidence type="ECO:0000256" key="1">
    <source>
        <dbReference type="ARBA" id="ARBA00004571"/>
    </source>
</evidence>
<comment type="caution">
    <text evidence="16">The sequence shown here is derived from an EMBL/GenBank/DDBJ whole genome shotgun (WGS) entry which is preliminary data.</text>
</comment>
<evidence type="ECO:0000259" key="15">
    <source>
        <dbReference type="Pfam" id="PF07715"/>
    </source>
</evidence>
<keyword evidence="13" id="KW-0732">Signal</keyword>